<keyword evidence="1" id="KW-0812">Transmembrane</keyword>
<accession>A0A1V8M5R2</accession>
<gene>
    <name evidence="2" type="ORF">AU255_02985</name>
</gene>
<protein>
    <recommendedName>
        <fullName evidence="4">DUF1761 domain-containing protein</fullName>
    </recommendedName>
</protein>
<keyword evidence="1" id="KW-0472">Membrane</keyword>
<sequence length="134" mass="14364">MEYFGLNLAGILVATFIGMALGVLWYSPLLFGKRWMESIGKTPDTLGGTTLPMIGSIVANLMTAVGVSILFSFIDVESLSMGIAIGLTLGLLIIFPALLSDNLFCGWGNQLLFIQSGYRALSVLLMSVVSVYFS</sequence>
<keyword evidence="3" id="KW-1185">Reference proteome</keyword>
<name>A0A1V8M5R2_9GAMM</name>
<feature type="transmembrane region" description="Helical" evidence="1">
    <location>
        <begin position="51"/>
        <end position="73"/>
    </location>
</feature>
<evidence type="ECO:0008006" key="4">
    <source>
        <dbReference type="Google" id="ProtNLM"/>
    </source>
</evidence>
<proteinExistence type="predicted"/>
<dbReference type="OrthoDB" id="333057at2"/>
<reference evidence="2 3" key="1">
    <citation type="submission" date="2015-12" db="EMBL/GenBank/DDBJ databases">
        <authorList>
            <person name="Shamseldin A."/>
            <person name="Moawad H."/>
            <person name="Abd El-Rahim W.M."/>
            <person name="Sadowsky M.J."/>
        </authorList>
    </citation>
    <scope>NUCLEOTIDE SEQUENCE [LARGE SCALE GENOMIC DNA]</scope>
    <source>
        <strain evidence="2 3">WF1</strain>
    </source>
</reference>
<evidence type="ECO:0000313" key="3">
    <source>
        <dbReference type="Proteomes" id="UP000191980"/>
    </source>
</evidence>
<evidence type="ECO:0000256" key="1">
    <source>
        <dbReference type="SAM" id="Phobius"/>
    </source>
</evidence>
<comment type="caution">
    <text evidence="2">The sequence shown here is derived from an EMBL/GenBank/DDBJ whole genome shotgun (WGS) entry which is preliminary data.</text>
</comment>
<dbReference type="InterPro" id="IPR013879">
    <property type="entry name" value="DUF1761"/>
</dbReference>
<organism evidence="2 3">
    <name type="scientific">Methyloprofundus sedimenti</name>
    <dbReference type="NCBI Taxonomy" id="1420851"/>
    <lineage>
        <taxon>Bacteria</taxon>
        <taxon>Pseudomonadati</taxon>
        <taxon>Pseudomonadota</taxon>
        <taxon>Gammaproteobacteria</taxon>
        <taxon>Methylococcales</taxon>
        <taxon>Methylococcaceae</taxon>
        <taxon>Methyloprofundus</taxon>
    </lineage>
</organism>
<dbReference type="Pfam" id="PF08570">
    <property type="entry name" value="DUF1761"/>
    <property type="match status" value="1"/>
</dbReference>
<feature type="transmembrane region" description="Helical" evidence="1">
    <location>
        <begin position="6"/>
        <end position="31"/>
    </location>
</feature>
<dbReference type="AlphaFoldDB" id="A0A1V8M5R2"/>
<feature type="transmembrane region" description="Helical" evidence="1">
    <location>
        <begin position="79"/>
        <end position="99"/>
    </location>
</feature>
<evidence type="ECO:0000313" key="2">
    <source>
        <dbReference type="EMBL" id="OQK16882.1"/>
    </source>
</evidence>
<feature type="transmembrane region" description="Helical" evidence="1">
    <location>
        <begin position="111"/>
        <end position="133"/>
    </location>
</feature>
<keyword evidence="1" id="KW-1133">Transmembrane helix</keyword>
<dbReference type="EMBL" id="LPUF01000001">
    <property type="protein sequence ID" value="OQK16882.1"/>
    <property type="molecule type" value="Genomic_DNA"/>
</dbReference>
<dbReference type="RefSeq" id="WP_080521499.1">
    <property type="nucleotide sequence ID" value="NZ_LPUF01000001.1"/>
</dbReference>
<dbReference type="Proteomes" id="UP000191980">
    <property type="component" value="Unassembled WGS sequence"/>
</dbReference>